<evidence type="ECO:0000259" key="13">
    <source>
        <dbReference type="PROSITE" id="PS50928"/>
    </source>
</evidence>
<dbReference type="EMBL" id="VBOT01000030">
    <property type="protein sequence ID" value="TMQ52639.1"/>
    <property type="molecule type" value="Genomic_DNA"/>
</dbReference>
<sequence>MSVELSRAADPREIAAGEFRLVPARRGSLWADAWRRLRRNRAAVASAVFLVVIGLTAFGAPWIPGLADPAAQELKLGATPPSAAHWFGTDELGRDTLSRVLHGGRISLLVGLVGTLVSLIIGVTYGAVSGYRGGRLDDFMMRVVDILYSLPYIFLVILLLVFFSRSLVMLFVALGLVQWLTMARIVRGQVLSLKNQTFIEAARALGAGDGSIIFRHIVPNTLGPVIVYTTLTVPAVILQEAFLSFLGLGVQPPAASWGTLVSDGARVLALFPWLVIFPGIALSLTLLCFNFLGDGLRDALDPQDRTDVA</sequence>
<feature type="transmembrane region" description="Helical" evidence="12">
    <location>
        <begin position="225"/>
        <end position="250"/>
    </location>
</feature>
<evidence type="ECO:0000256" key="11">
    <source>
        <dbReference type="ARBA" id="ARBA00072251"/>
    </source>
</evidence>
<evidence type="ECO:0000256" key="5">
    <source>
        <dbReference type="ARBA" id="ARBA00022692"/>
    </source>
</evidence>
<feature type="transmembrane region" description="Helical" evidence="12">
    <location>
        <begin position="139"/>
        <end position="161"/>
    </location>
</feature>
<dbReference type="GO" id="GO:0055085">
    <property type="term" value="P:transmembrane transport"/>
    <property type="evidence" value="ECO:0007669"/>
    <property type="project" value="InterPro"/>
</dbReference>
<keyword evidence="6" id="KW-0571">Peptide transport</keyword>
<protein>
    <recommendedName>
        <fullName evidence="11">Oligopeptide transport system permease protein OppC</fullName>
    </recommendedName>
</protein>
<dbReference type="PROSITE" id="PS50928">
    <property type="entry name" value="ABC_TM1"/>
    <property type="match status" value="1"/>
</dbReference>
<name>A0A538SMN9_UNCEI</name>
<dbReference type="InterPro" id="IPR025966">
    <property type="entry name" value="OppC_N"/>
</dbReference>
<organism evidence="14 15">
    <name type="scientific">Eiseniibacteriota bacterium</name>
    <dbReference type="NCBI Taxonomy" id="2212470"/>
    <lineage>
        <taxon>Bacteria</taxon>
        <taxon>Candidatus Eiseniibacteriota</taxon>
    </lineage>
</organism>
<feature type="transmembrane region" description="Helical" evidence="12">
    <location>
        <begin position="270"/>
        <end position="292"/>
    </location>
</feature>
<dbReference type="CDD" id="cd06261">
    <property type="entry name" value="TM_PBP2"/>
    <property type="match status" value="1"/>
</dbReference>
<evidence type="ECO:0000256" key="6">
    <source>
        <dbReference type="ARBA" id="ARBA00022856"/>
    </source>
</evidence>
<dbReference type="AlphaFoldDB" id="A0A538SMN9"/>
<comment type="similarity">
    <text evidence="10">Belongs to the binding-protein-dependent transport system permease family. OppBC subfamily.</text>
</comment>
<dbReference type="GO" id="GO:0015031">
    <property type="term" value="P:protein transport"/>
    <property type="evidence" value="ECO:0007669"/>
    <property type="project" value="UniProtKB-KW"/>
</dbReference>
<keyword evidence="7" id="KW-0653">Protein transport</keyword>
<dbReference type="Pfam" id="PF12911">
    <property type="entry name" value="OppC_N"/>
    <property type="match status" value="1"/>
</dbReference>
<dbReference type="InterPro" id="IPR035906">
    <property type="entry name" value="MetI-like_sf"/>
</dbReference>
<dbReference type="Proteomes" id="UP000320184">
    <property type="component" value="Unassembled WGS sequence"/>
</dbReference>
<proteinExistence type="inferred from homology"/>
<evidence type="ECO:0000256" key="3">
    <source>
        <dbReference type="ARBA" id="ARBA00022475"/>
    </source>
</evidence>
<dbReference type="SUPFAM" id="SSF161098">
    <property type="entry name" value="MetI-like"/>
    <property type="match status" value="1"/>
</dbReference>
<feature type="transmembrane region" description="Helical" evidence="12">
    <location>
        <begin position="167"/>
        <end position="186"/>
    </location>
</feature>
<dbReference type="GO" id="GO:0015833">
    <property type="term" value="P:peptide transport"/>
    <property type="evidence" value="ECO:0007669"/>
    <property type="project" value="UniProtKB-KW"/>
</dbReference>
<feature type="transmembrane region" description="Helical" evidence="12">
    <location>
        <begin position="106"/>
        <end position="127"/>
    </location>
</feature>
<evidence type="ECO:0000256" key="12">
    <source>
        <dbReference type="RuleBase" id="RU363032"/>
    </source>
</evidence>
<keyword evidence="9 12" id="KW-0472">Membrane</keyword>
<dbReference type="PANTHER" id="PTHR43386">
    <property type="entry name" value="OLIGOPEPTIDE TRANSPORT SYSTEM PERMEASE PROTEIN APPC"/>
    <property type="match status" value="1"/>
</dbReference>
<keyword evidence="2 12" id="KW-0813">Transport</keyword>
<reference evidence="14 15" key="1">
    <citation type="journal article" date="2019" name="Nat. Microbiol.">
        <title>Mediterranean grassland soil C-N compound turnover is dependent on rainfall and depth, and is mediated by genomically divergent microorganisms.</title>
        <authorList>
            <person name="Diamond S."/>
            <person name="Andeer P.F."/>
            <person name="Li Z."/>
            <person name="Crits-Christoph A."/>
            <person name="Burstein D."/>
            <person name="Anantharaman K."/>
            <person name="Lane K.R."/>
            <person name="Thomas B.C."/>
            <person name="Pan C."/>
            <person name="Northen T.R."/>
            <person name="Banfield J.F."/>
        </authorList>
    </citation>
    <scope>NUCLEOTIDE SEQUENCE [LARGE SCALE GENOMIC DNA]</scope>
    <source>
        <strain evidence="14">WS_3</strain>
    </source>
</reference>
<evidence type="ECO:0000256" key="8">
    <source>
        <dbReference type="ARBA" id="ARBA00022989"/>
    </source>
</evidence>
<dbReference type="InterPro" id="IPR000515">
    <property type="entry name" value="MetI-like"/>
</dbReference>
<feature type="transmembrane region" description="Helical" evidence="12">
    <location>
        <begin position="42"/>
        <end position="63"/>
    </location>
</feature>
<evidence type="ECO:0000256" key="2">
    <source>
        <dbReference type="ARBA" id="ARBA00022448"/>
    </source>
</evidence>
<comment type="subcellular location">
    <subcellularLocation>
        <location evidence="1">Cell inner membrane</location>
        <topology evidence="1">Multi-pass membrane protein</topology>
    </subcellularLocation>
    <subcellularLocation>
        <location evidence="12">Cell membrane</location>
        <topology evidence="12">Multi-pass membrane protein</topology>
    </subcellularLocation>
</comment>
<dbReference type="InterPro" id="IPR050366">
    <property type="entry name" value="BP-dependent_transpt_permease"/>
</dbReference>
<dbReference type="GO" id="GO:0005886">
    <property type="term" value="C:plasma membrane"/>
    <property type="evidence" value="ECO:0007669"/>
    <property type="project" value="UniProtKB-SubCell"/>
</dbReference>
<dbReference type="PANTHER" id="PTHR43386:SF2">
    <property type="entry name" value="OLIGOPEPTIDE TRANSPORT SYSTEM PERMEASE PROTEIN OPPC"/>
    <property type="match status" value="1"/>
</dbReference>
<gene>
    <name evidence="14" type="ORF">E6K73_02575</name>
</gene>
<comment type="caution">
    <text evidence="14">The sequence shown here is derived from an EMBL/GenBank/DDBJ whole genome shotgun (WGS) entry which is preliminary data.</text>
</comment>
<feature type="domain" description="ABC transmembrane type-1" evidence="13">
    <location>
        <begin position="104"/>
        <end position="293"/>
    </location>
</feature>
<keyword evidence="8 12" id="KW-1133">Transmembrane helix</keyword>
<evidence type="ECO:0000256" key="4">
    <source>
        <dbReference type="ARBA" id="ARBA00022519"/>
    </source>
</evidence>
<dbReference type="Gene3D" id="1.10.3720.10">
    <property type="entry name" value="MetI-like"/>
    <property type="match status" value="1"/>
</dbReference>
<evidence type="ECO:0000256" key="10">
    <source>
        <dbReference type="ARBA" id="ARBA00024202"/>
    </source>
</evidence>
<keyword evidence="4" id="KW-0997">Cell inner membrane</keyword>
<evidence type="ECO:0000256" key="9">
    <source>
        <dbReference type="ARBA" id="ARBA00023136"/>
    </source>
</evidence>
<evidence type="ECO:0000313" key="15">
    <source>
        <dbReference type="Proteomes" id="UP000320184"/>
    </source>
</evidence>
<evidence type="ECO:0000313" key="14">
    <source>
        <dbReference type="EMBL" id="TMQ52639.1"/>
    </source>
</evidence>
<keyword evidence="5 12" id="KW-0812">Transmembrane</keyword>
<keyword evidence="3" id="KW-1003">Cell membrane</keyword>
<accession>A0A538SMN9</accession>
<dbReference type="Pfam" id="PF00528">
    <property type="entry name" value="BPD_transp_1"/>
    <property type="match status" value="1"/>
</dbReference>
<evidence type="ECO:0000256" key="7">
    <source>
        <dbReference type="ARBA" id="ARBA00022927"/>
    </source>
</evidence>
<evidence type="ECO:0000256" key="1">
    <source>
        <dbReference type="ARBA" id="ARBA00004429"/>
    </source>
</evidence>